<dbReference type="SUPFAM" id="SSF46894">
    <property type="entry name" value="C-terminal effector domain of the bipartite response regulators"/>
    <property type="match status" value="1"/>
</dbReference>
<keyword evidence="6" id="KW-0804">Transcription</keyword>
<dbReference type="Pfam" id="PF00072">
    <property type="entry name" value="Response_reg"/>
    <property type="match status" value="1"/>
</dbReference>
<dbReference type="InterPro" id="IPR011006">
    <property type="entry name" value="CheY-like_superfamily"/>
</dbReference>
<evidence type="ECO:0000256" key="4">
    <source>
        <dbReference type="ARBA" id="ARBA00023015"/>
    </source>
</evidence>
<dbReference type="SMART" id="SM00862">
    <property type="entry name" value="Trans_reg_C"/>
    <property type="match status" value="1"/>
</dbReference>
<keyword evidence="4" id="KW-0805">Transcription regulation</keyword>
<evidence type="ECO:0000256" key="8">
    <source>
        <dbReference type="PROSITE-ProRule" id="PRU01091"/>
    </source>
</evidence>
<dbReference type="InterPro" id="IPR016032">
    <property type="entry name" value="Sig_transdc_resp-reg_C-effctor"/>
</dbReference>
<organism evidence="11 12">
    <name type="scientific">Evansella alkalicola</name>
    <dbReference type="NCBI Taxonomy" id="745819"/>
    <lineage>
        <taxon>Bacteria</taxon>
        <taxon>Bacillati</taxon>
        <taxon>Bacillota</taxon>
        <taxon>Bacilli</taxon>
        <taxon>Bacillales</taxon>
        <taxon>Bacillaceae</taxon>
        <taxon>Evansella</taxon>
    </lineage>
</organism>
<reference evidence="11 12" key="1">
    <citation type="submission" date="2021-06" db="EMBL/GenBank/DDBJ databases">
        <title>Bacillus sp. RD4P76, an endophyte from a halophyte.</title>
        <authorList>
            <person name="Sun J.-Q."/>
        </authorList>
    </citation>
    <scope>NUCLEOTIDE SEQUENCE [LARGE SCALE GENOMIC DNA]</scope>
    <source>
        <strain evidence="11 12">JCM 17098</strain>
    </source>
</reference>
<feature type="domain" description="OmpR/PhoB-type" evidence="10">
    <location>
        <begin position="140"/>
        <end position="239"/>
    </location>
</feature>
<dbReference type="SMART" id="SM00448">
    <property type="entry name" value="REC"/>
    <property type="match status" value="1"/>
</dbReference>
<dbReference type="InterPro" id="IPR001867">
    <property type="entry name" value="OmpR/PhoB-type_DNA-bd"/>
</dbReference>
<dbReference type="Gene3D" id="1.10.10.10">
    <property type="entry name" value="Winged helix-like DNA-binding domain superfamily/Winged helix DNA-binding domain"/>
    <property type="match status" value="1"/>
</dbReference>
<keyword evidence="5 8" id="KW-0238">DNA-binding</keyword>
<dbReference type="CDD" id="cd00383">
    <property type="entry name" value="trans_reg_C"/>
    <property type="match status" value="1"/>
</dbReference>
<protein>
    <submittedName>
        <fullName evidence="11">Response regulator transcription factor</fullName>
    </submittedName>
</protein>
<dbReference type="Pfam" id="PF00486">
    <property type="entry name" value="Trans_reg_C"/>
    <property type="match status" value="1"/>
</dbReference>
<evidence type="ECO:0000256" key="6">
    <source>
        <dbReference type="ARBA" id="ARBA00023163"/>
    </source>
</evidence>
<dbReference type="PANTHER" id="PTHR48111">
    <property type="entry name" value="REGULATOR OF RPOS"/>
    <property type="match status" value="1"/>
</dbReference>
<feature type="modified residue" description="4-aspartylphosphate" evidence="7">
    <location>
        <position position="53"/>
    </location>
</feature>
<dbReference type="SUPFAM" id="SSF52172">
    <property type="entry name" value="CheY-like"/>
    <property type="match status" value="1"/>
</dbReference>
<evidence type="ECO:0000313" key="12">
    <source>
        <dbReference type="Proteomes" id="UP000790580"/>
    </source>
</evidence>
<dbReference type="PANTHER" id="PTHR48111:SF40">
    <property type="entry name" value="PHOSPHATE REGULON TRANSCRIPTIONAL REGULATORY PROTEIN PHOB"/>
    <property type="match status" value="1"/>
</dbReference>
<dbReference type="PROSITE" id="PS51755">
    <property type="entry name" value="OMPR_PHOB"/>
    <property type="match status" value="1"/>
</dbReference>
<name>A0ABS6JY08_9BACI</name>
<keyword evidence="3" id="KW-0902">Two-component regulatory system</keyword>
<dbReference type="InterPro" id="IPR001789">
    <property type="entry name" value="Sig_transdc_resp-reg_receiver"/>
</dbReference>
<comment type="subcellular location">
    <subcellularLocation>
        <location evidence="1">Cytoplasm</location>
    </subcellularLocation>
</comment>
<sequence>MEHSVLILDNNQDQILKMESYFKKIGFNLYSVSTSKDALKFLQTFTPAAIILDINIPTINGLDLCRELRFIQNDWTPIIIISSNDDELDSVLGLELGADDYIIKPIRYKELIARVKSIIRRGNLCCLGRQKDGDMENSEGGRLTNGNLTLEPDSFMFYLDGQPVDLTRKEYEILFYLIRNKGKVLSRYKLMCELLGDEDPADERVIDVYISRIRKKIEPSRRNPIYIKTVRNIGYMMKDISYYNKGSVNG</sequence>
<evidence type="ECO:0000256" key="5">
    <source>
        <dbReference type="ARBA" id="ARBA00023125"/>
    </source>
</evidence>
<keyword evidence="12" id="KW-1185">Reference proteome</keyword>
<dbReference type="InterPro" id="IPR039420">
    <property type="entry name" value="WalR-like"/>
</dbReference>
<evidence type="ECO:0000259" key="10">
    <source>
        <dbReference type="PROSITE" id="PS51755"/>
    </source>
</evidence>
<evidence type="ECO:0000256" key="7">
    <source>
        <dbReference type="PROSITE-ProRule" id="PRU00169"/>
    </source>
</evidence>
<evidence type="ECO:0000256" key="2">
    <source>
        <dbReference type="ARBA" id="ARBA00022553"/>
    </source>
</evidence>
<keyword evidence="2 7" id="KW-0597">Phosphoprotein</keyword>
<evidence type="ECO:0000259" key="9">
    <source>
        <dbReference type="PROSITE" id="PS50110"/>
    </source>
</evidence>
<dbReference type="PROSITE" id="PS50110">
    <property type="entry name" value="RESPONSE_REGULATORY"/>
    <property type="match status" value="1"/>
</dbReference>
<evidence type="ECO:0000256" key="1">
    <source>
        <dbReference type="ARBA" id="ARBA00004496"/>
    </source>
</evidence>
<gene>
    <name evidence="11" type="ORF">KS407_18795</name>
</gene>
<dbReference type="EMBL" id="JAHQCR010000077">
    <property type="protein sequence ID" value="MBU9723469.1"/>
    <property type="molecule type" value="Genomic_DNA"/>
</dbReference>
<evidence type="ECO:0000313" key="11">
    <source>
        <dbReference type="EMBL" id="MBU9723469.1"/>
    </source>
</evidence>
<feature type="domain" description="Response regulatory" evidence="9">
    <location>
        <begin position="4"/>
        <end position="119"/>
    </location>
</feature>
<comment type="caution">
    <text evidence="11">The sequence shown here is derived from an EMBL/GenBank/DDBJ whole genome shotgun (WGS) entry which is preliminary data.</text>
</comment>
<dbReference type="Proteomes" id="UP000790580">
    <property type="component" value="Unassembled WGS sequence"/>
</dbReference>
<evidence type="ECO:0000256" key="3">
    <source>
        <dbReference type="ARBA" id="ARBA00023012"/>
    </source>
</evidence>
<feature type="DNA-binding region" description="OmpR/PhoB-type" evidence="8">
    <location>
        <begin position="140"/>
        <end position="239"/>
    </location>
</feature>
<accession>A0ABS6JY08</accession>
<dbReference type="Gene3D" id="3.40.50.2300">
    <property type="match status" value="1"/>
</dbReference>
<dbReference type="Gene3D" id="6.10.250.690">
    <property type="match status" value="1"/>
</dbReference>
<dbReference type="InterPro" id="IPR036388">
    <property type="entry name" value="WH-like_DNA-bd_sf"/>
</dbReference>
<proteinExistence type="predicted"/>